<keyword evidence="2" id="KW-0812">Transmembrane</keyword>
<feature type="compositionally biased region" description="Polar residues" evidence="1">
    <location>
        <begin position="240"/>
        <end position="252"/>
    </location>
</feature>
<feature type="compositionally biased region" description="Polar residues" evidence="1">
    <location>
        <begin position="525"/>
        <end position="544"/>
    </location>
</feature>
<evidence type="ECO:0000256" key="1">
    <source>
        <dbReference type="SAM" id="MobiDB-lite"/>
    </source>
</evidence>
<feature type="compositionally biased region" description="Low complexity" evidence="1">
    <location>
        <begin position="359"/>
        <end position="370"/>
    </location>
</feature>
<keyword evidence="2" id="KW-0472">Membrane</keyword>
<feature type="region of interest" description="Disordered" evidence="1">
    <location>
        <begin position="346"/>
        <end position="545"/>
    </location>
</feature>
<feature type="transmembrane region" description="Helical" evidence="2">
    <location>
        <begin position="572"/>
        <end position="593"/>
    </location>
</feature>
<gene>
    <name evidence="3" type="ORF">AAT19DRAFT_13026</name>
</gene>
<feature type="compositionally biased region" description="Low complexity" evidence="1">
    <location>
        <begin position="213"/>
        <end position="226"/>
    </location>
</feature>
<keyword evidence="2" id="KW-1133">Transmembrane helix</keyword>
<organism evidence="3 4">
    <name type="scientific">Rhodotorula toruloides</name>
    <name type="common">Yeast</name>
    <name type="synonym">Rhodosporidium toruloides</name>
    <dbReference type="NCBI Taxonomy" id="5286"/>
    <lineage>
        <taxon>Eukaryota</taxon>
        <taxon>Fungi</taxon>
        <taxon>Dikarya</taxon>
        <taxon>Basidiomycota</taxon>
        <taxon>Pucciniomycotina</taxon>
        <taxon>Microbotryomycetes</taxon>
        <taxon>Sporidiobolales</taxon>
        <taxon>Sporidiobolaceae</taxon>
        <taxon>Rhodotorula</taxon>
    </lineage>
</organism>
<dbReference type="EMBL" id="LCTV02000003">
    <property type="protein sequence ID" value="PRQ76004.1"/>
    <property type="molecule type" value="Genomic_DNA"/>
</dbReference>
<feature type="transmembrane region" description="Helical" evidence="2">
    <location>
        <begin position="705"/>
        <end position="726"/>
    </location>
</feature>
<reference evidence="3 4" key="1">
    <citation type="journal article" date="2018" name="Elife">
        <title>Functional genomics of lipid metabolism in the oleaginous yeast Rhodosporidium toruloides.</title>
        <authorList>
            <person name="Coradetti S.T."/>
            <person name="Pinel D."/>
            <person name="Geiselman G."/>
            <person name="Ito M."/>
            <person name="Mondo S."/>
            <person name="Reilly M.C."/>
            <person name="Cheng Y.F."/>
            <person name="Bauer S."/>
            <person name="Grigoriev I."/>
            <person name="Gladden J.M."/>
            <person name="Simmons B.A."/>
            <person name="Brem R."/>
            <person name="Arkin A.P."/>
            <person name="Skerker J.M."/>
        </authorList>
    </citation>
    <scope>NUCLEOTIDE SEQUENCE [LARGE SCALE GENOMIC DNA]</scope>
    <source>
        <strain evidence="3 4">NBRC 0880</strain>
    </source>
</reference>
<proteinExistence type="predicted"/>
<feature type="compositionally biased region" description="Gly residues" evidence="1">
    <location>
        <begin position="486"/>
        <end position="495"/>
    </location>
</feature>
<sequence length="779" mass="84850">MAAAAQQYNGFKDPFAASHQQSFGSYKLGSKKGMKAGGFGDSLAVQYELHDQQPYYQADHHDKGYEYKQDNVPIARNNAGQLFVPSFDARNDKSNRIDSVFDAYVDMYAEDEEEEDGSGEDLRGTAAGRTRQEDLEPYESHAQSDTPWDERGKSGLYGGGGRGADDRETGWVRDYAFSPAPPVSGYEEDLRFDNDDGEELQPQSSHDQHRQSSETSGSSTGPLTPTNGVDFSSARELALRQTQATARSSPRLQEQPIHTVDPARIKKKTIGAAIPTPSAPMPALASSGVESAREDRPRVQRKTTFKLIGRSKKPPTISAPILPEGFVESLGMETFPLYPGVKPPQHALLSPSLKEDRASTPSASSPRPAAVGGLVPASPRIRSPPTRKAAPRPKHVPTRAEGSTPPLRDRPISPPVIAQVREQHFSTRGYDDEDEPQPRHQQQQQYTRPINSPPRSSPSRSQQLLRPPQRTATRQRAATPDAAAAGCGGSAGPLGRGRCTTSPARARSASNSPLLTPSPPAADYGSTTPTTSPGDDAQPSPNSSEVDDLVPNLLGWIWGGQCTLIGLVRDSYIVLGLVLFAKLIISASLPVLLELNSALPQSLADMIDFFFTGPPSAQVCTDCGVVQRDLLYLFFVVTMWISGCSLCPIGLILVFLSICVPWMMLAVYGGTPLLFAGSLIGYYLQHILQGVKLAFLTNAPPSRRAIATLLATPLVPLLTHTLLVLLDFRLSTNSWTLVYVDSTVYYLVRWAQWQKRWVRLADEEEELDKDAEEDGPDKP</sequence>
<dbReference type="AlphaFoldDB" id="A0A2T0ADD9"/>
<accession>A0A2T0ADD9</accession>
<feature type="compositionally biased region" description="Low complexity" evidence="1">
    <location>
        <begin position="502"/>
        <end position="513"/>
    </location>
</feature>
<comment type="caution">
    <text evidence="3">The sequence shown here is derived from an EMBL/GenBank/DDBJ whole genome shotgun (WGS) entry which is preliminary data.</text>
</comment>
<feature type="compositionally biased region" description="Low complexity" evidence="1">
    <location>
        <begin position="457"/>
        <end position="485"/>
    </location>
</feature>
<feature type="transmembrane region" description="Helical" evidence="2">
    <location>
        <begin position="630"/>
        <end position="656"/>
    </location>
</feature>
<feature type="region of interest" description="Disordered" evidence="1">
    <location>
        <begin position="129"/>
        <end position="304"/>
    </location>
</feature>
<dbReference type="OrthoDB" id="2537127at2759"/>
<evidence type="ECO:0000313" key="3">
    <source>
        <dbReference type="EMBL" id="PRQ76004.1"/>
    </source>
</evidence>
<name>A0A2T0ADD9_RHOTO</name>
<evidence type="ECO:0000256" key="2">
    <source>
        <dbReference type="SAM" id="Phobius"/>
    </source>
</evidence>
<dbReference type="Proteomes" id="UP000239560">
    <property type="component" value="Unassembled WGS sequence"/>
</dbReference>
<evidence type="ECO:0000313" key="4">
    <source>
        <dbReference type="Proteomes" id="UP000239560"/>
    </source>
</evidence>
<protein>
    <submittedName>
        <fullName evidence="3">Proteophosphoglycan 5</fullName>
    </submittedName>
</protein>
<feature type="transmembrane region" description="Helical" evidence="2">
    <location>
        <begin position="662"/>
        <end position="684"/>
    </location>
</feature>